<dbReference type="InterPro" id="IPR010982">
    <property type="entry name" value="Lambda_DNA-bd_dom_sf"/>
</dbReference>
<dbReference type="InterPro" id="IPR001387">
    <property type="entry name" value="Cro/C1-type_HTH"/>
</dbReference>
<dbReference type="SMART" id="SM00530">
    <property type="entry name" value="HTH_XRE"/>
    <property type="match status" value="1"/>
</dbReference>
<evidence type="ECO:0000256" key="1">
    <source>
        <dbReference type="ARBA" id="ARBA00023125"/>
    </source>
</evidence>
<keyword evidence="1" id="KW-0238">DNA-binding</keyword>
<dbReference type="SUPFAM" id="SSF47413">
    <property type="entry name" value="lambda repressor-like DNA-binding domains"/>
    <property type="match status" value="1"/>
</dbReference>
<sequence>MDIGTKIKSLRQTNNLTQQDLAEKINVSAQSISNWERGKDYPDIGNIIHLSDFFKVSLDVLIKEDIEFKEALINNKVDHQVYSFFNLMLLLVFVLILGLSIYTIVISGFDQKTLFGLVVGSFGVIDFGMKVYRKKAASAS</sequence>
<dbReference type="EMBL" id="JAFLVX010000021">
    <property type="protein sequence ID" value="MBO0477150.1"/>
    <property type="molecule type" value="Genomic_DNA"/>
</dbReference>
<dbReference type="Pfam" id="PF01381">
    <property type="entry name" value="HTH_3"/>
    <property type="match status" value="1"/>
</dbReference>
<evidence type="ECO:0000313" key="4">
    <source>
        <dbReference type="EMBL" id="MBO0477150.1"/>
    </source>
</evidence>
<dbReference type="PANTHER" id="PTHR46558">
    <property type="entry name" value="TRACRIPTIONAL REGULATORY PROTEIN-RELATED-RELATED"/>
    <property type="match status" value="1"/>
</dbReference>
<dbReference type="Gene3D" id="1.10.260.40">
    <property type="entry name" value="lambda repressor-like DNA-binding domains"/>
    <property type="match status" value="1"/>
</dbReference>
<keyword evidence="5" id="KW-1185">Reference proteome</keyword>
<protein>
    <submittedName>
        <fullName evidence="4">Helix-turn-helix transcriptional regulator</fullName>
    </submittedName>
</protein>
<dbReference type="CDD" id="cd00093">
    <property type="entry name" value="HTH_XRE"/>
    <property type="match status" value="1"/>
</dbReference>
<dbReference type="Proteomes" id="UP000664857">
    <property type="component" value="Unassembled WGS sequence"/>
</dbReference>
<evidence type="ECO:0000256" key="2">
    <source>
        <dbReference type="SAM" id="Phobius"/>
    </source>
</evidence>
<name>A0ABS3HTX0_9ENTE</name>
<evidence type="ECO:0000313" key="5">
    <source>
        <dbReference type="Proteomes" id="UP000664857"/>
    </source>
</evidence>
<organism evidence="4 5">
    <name type="scientific">Candidatus Vagococcus giribetii</name>
    <dbReference type="NCBI Taxonomy" id="2230876"/>
    <lineage>
        <taxon>Bacteria</taxon>
        <taxon>Bacillati</taxon>
        <taxon>Bacillota</taxon>
        <taxon>Bacilli</taxon>
        <taxon>Lactobacillales</taxon>
        <taxon>Enterococcaceae</taxon>
        <taxon>Vagococcus</taxon>
    </lineage>
</organism>
<gene>
    <name evidence="4" type="ORF">DOK76_08705</name>
</gene>
<comment type="caution">
    <text evidence="4">The sequence shown here is derived from an EMBL/GenBank/DDBJ whole genome shotgun (WGS) entry which is preliminary data.</text>
</comment>
<dbReference type="PANTHER" id="PTHR46558:SF15">
    <property type="entry name" value="HELIX-TURN-HELIX DOMAIN PROTEIN"/>
    <property type="match status" value="1"/>
</dbReference>
<feature type="domain" description="HTH cro/C1-type" evidence="3">
    <location>
        <begin position="7"/>
        <end position="61"/>
    </location>
</feature>
<reference evidence="4 5" key="1">
    <citation type="submission" date="2021-03" db="EMBL/GenBank/DDBJ databases">
        <title>Enterococcal diversity collection.</title>
        <authorList>
            <person name="Gilmore M.S."/>
            <person name="Schwartzman J."/>
            <person name="Van Tyne D."/>
            <person name="Martin M."/>
            <person name="Earl A.M."/>
            <person name="Manson A.L."/>
            <person name="Straub T."/>
            <person name="Salamzade R."/>
            <person name="Saavedra J."/>
            <person name="Lebreton F."/>
            <person name="Prichula J."/>
            <person name="Schaufler K."/>
            <person name="Gaca A."/>
            <person name="Sgardioli B."/>
            <person name="Wagenaar J."/>
            <person name="Strong T."/>
        </authorList>
    </citation>
    <scope>NUCLEOTIDE SEQUENCE [LARGE SCALE GENOMIC DNA]</scope>
    <source>
        <strain evidence="4 5">DIV0080</strain>
    </source>
</reference>
<dbReference type="RefSeq" id="WP_206966861.1">
    <property type="nucleotide sequence ID" value="NZ_JAFLVX010000021.1"/>
</dbReference>
<accession>A0ABS3HTX0</accession>
<dbReference type="PROSITE" id="PS50943">
    <property type="entry name" value="HTH_CROC1"/>
    <property type="match status" value="1"/>
</dbReference>
<proteinExistence type="predicted"/>
<evidence type="ECO:0000259" key="3">
    <source>
        <dbReference type="PROSITE" id="PS50943"/>
    </source>
</evidence>
<feature type="transmembrane region" description="Helical" evidence="2">
    <location>
        <begin position="84"/>
        <end position="107"/>
    </location>
</feature>
<keyword evidence="2" id="KW-1133">Transmembrane helix</keyword>
<keyword evidence="2" id="KW-0812">Transmembrane</keyword>
<keyword evidence="2" id="KW-0472">Membrane</keyword>